<dbReference type="GO" id="GO:0009451">
    <property type="term" value="P:RNA modification"/>
    <property type="evidence" value="ECO:0007669"/>
    <property type="project" value="InterPro"/>
</dbReference>
<feature type="repeat" description="PPR" evidence="2">
    <location>
        <begin position="358"/>
        <end position="392"/>
    </location>
</feature>
<feature type="repeat" description="PPR" evidence="2">
    <location>
        <begin position="490"/>
        <end position="524"/>
    </location>
</feature>
<evidence type="ECO:0000313" key="4">
    <source>
        <dbReference type="Proteomes" id="UP001418222"/>
    </source>
</evidence>
<evidence type="ECO:0000313" key="3">
    <source>
        <dbReference type="EMBL" id="KAK8954013.1"/>
    </source>
</evidence>
<gene>
    <name evidence="3" type="ORF">KSP39_PZI002824</name>
</gene>
<keyword evidence="1" id="KW-0677">Repeat</keyword>
<comment type="caution">
    <text evidence="3">The sequence shown here is derived from an EMBL/GenBank/DDBJ whole genome shotgun (WGS) entry which is preliminary data.</text>
</comment>
<organism evidence="3 4">
    <name type="scientific">Platanthera zijinensis</name>
    <dbReference type="NCBI Taxonomy" id="2320716"/>
    <lineage>
        <taxon>Eukaryota</taxon>
        <taxon>Viridiplantae</taxon>
        <taxon>Streptophyta</taxon>
        <taxon>Embryophyta</taxon>
        <taxon>Tracheophyta</taxon>
        <taxon>Spermatophyta</taxon>
        <taxon>Magnoliopsida</taxon>
        <taxon>Liliopsida</taxon>
        <taxon>Asparagales</taxon>
        <taxon>Orchidaceae</taxon>
        <taxon>Orchidoideae</taxon>
        <taxon>Orchideae</taxon>
        <taxon>Orchidinae</taxon>
        <taxon>Platanthera</taxon>
    </lineage>
</organism>
<dbReference type="InterPro" id="IPR046848">
    <property type="entry name" value="E_motif"/>
</dbReference>
<reference evidence="3 4" key="1">
    <citation type="journal article" date="2022" name="Nat. Plants">
        <title>Genomes of leafy and leafless Platanthera orchids illuminate the evolution of mycoheterotrophy.</title>
        <authorList>
            <person name="Li M.H."/>
            <person name="Liu K.W."/>
            <person name="Li Z."/>
            <person name="Lu H.C."/>
            <person name="Ye Q.L."/>
            <person name="Zhang D."/>
            <person name="Wang J.Y."/>
            <person name="Li Y.F."/>
            <person name="Zhong Z.M."/>
            <person name="Liu X."/>
            <person name="Yu X."/>
            <person name="Liu D.K."/>
            <person name="Tu X.D."/>
            <person name="Liu B."/>
            <person name="Hao Y."/>
            <person name="Liao X.Y."/>
            <person name="Jiang Y.T."/>
            <person name="Sun W.H."/>
            <person name="Chen J."/>
            <person name="Chen Y.Q."/>
            <person name="Ai Y."/>
            <person name="Zhai J.W."/>
            <person name="Wu S.S."/>
            <person name="Zhou Z."/>
            <person name="Hsiao Y.Y."/>
            <person name="Wu W.L."/>
            <person name="Chen Y.Y."/>
            <person name="Lin Y.F."/>
            <person name="Hsu J.L."/>
            <person name="Li C.Y."/>
            <person name="Wang Z.W."/>
            <person name="Zhao X."/>
            <person name="Zhong W.Y."/>
            <person name="Ma X.K."/>
            <person name="Ma L."/>
            <person name="Huang J."/>
            <person name="Chen G.Z."/>
            <person name="Huang M.Z."/>
            <person name="Huang L."/>
            <person name="Peng D.H."/>
            <person name="Luo Y.B."/>
            <person name="Zou S.Q."/>
            <person name="Chen S.P."/>
            <person name="Lan S."/>
            <person name="Tsai W.C."/>
            <person name="Van de Peer Y."/>
            <person name="Liu Z.J."/>
        </authorList>
    </citation>
    <scope>NUCLEOTIDE SEQUENCE [LARGE SCALE GENOMIC DNA]</scope>
    <source>
        <strain evidence="3">Lor287</strain>
    </source>
</reference>
<accession>A0AAP0BYB1</accession>
<proteinExistence type="predicted"/>
<feature type="repeat" description="PPR" evidence="2">
    <location>
        <begin position="300"/>
        <end position="334"/>
    </location>
</feature>
<name>A0AAP0BYB1_9ASPA</name>
<evidence type="ECO:0000256" key="2">
    <source>
        <dbReference type="PROSITE-ProRule" id="PRU00708"/>
    </source>
</evidence>
<dbReference type="Gene3D" id="1.25.40.10">
    <property type="entry name" value="Tetratricopeptide repeat domain"/>
    <property type="match status" value="4"/>
</dbReference>
<dbReference type="Proteomes" id="UP001418222">
    <property type="component" value="Unassembled WGS sequence"/>
</dbReference>
<dbReference type="Pfam" id="PF13041">
    <property type="entry name" value="PPR_2"/>
    <property type="match status" value="1"/>
</dbReference>
<dbReference type="InterPro" id="IPR046960">
    <property type="entry name" value="PPR_At4g14850-like_plant"/>
</dbReference>
<dbReference type="Pfam" id="PF12854">
    <property type="entry name" value="PPR_1"/>
    <property type="match status" value="1"/>
</dbReference>
<dbReference type="NCBIfam" id="TIGR00756">
    <property type="entry name" value="PPR"/>
    <property type="match status" value="5"/>
</dbReference>
<dbReference type="InterPro" id="IPR002885">
    <property type="entry name" value="PPR_rpt"/>
</dbReference>
<dbReference type="SUPFAM" id="SSF48452">
    <property type="entry name" value="TPR-like"/>
    <property type="match status" value="1"/>
</dbReference>
<dbReference type="FunFam" id="1.25.40.10:FF:000090">
    <property type="entry name" value="Pentatricopeptide repeat-containing protein, chloroplastic"/>
    <property type="match status" value="1"/>
</dbReference>
<dbReference type="AlphaFoldDB" id="A0AAP0BYB1"/>
<dbReference type="PANTHER" id="PTHR47926:SF436">
    <property type="entry name" value="PENTATRICOPEPTIDE REPEAT-CONTAINING PROTEIN ELI1, CHLOROPLASTIC-LIKE ISOFORM X2"/>
    <property type="match status" value="1"/>
</dbReference>
<dbReference type="EMBL" id="JBBWWQ010000002">
    <property type="protein sequence ID" value="KAK8954013.1"/>
    <property type="molecule type" value="Genomic_DNA"/>
</dbReference>
<feature type="repeat" description="PPR" evidence="2">
    <location>
        <begin position="622"/>
        <end position="656"/>
    </location>
</feature>
<dbReference type="Pfam" id="PF01535">
    <property type="entry name" value="PPR"/>
    <property type="match status" value="7"/>
</dbReference>
<dbReference type="InterPro" id="IPR011990">
    <property type="entry name" value="TPR-like_helical_dom_sf"/>
</dbReference>
<dbReference type="Pfam" id="PF20431">
    <property type="entry name" value="E_motif"/>
    <property type="match status" value="1"/>
</dbReference>
<dbReference type="PROSITE" id="PS51375">
    <property type="entry name" value="PPR"/>
    <property type="match status" value="4"/>
</dbReference>
<keyword evidence="4" id="KW-1185">Reference proteome</keyword>
<protein>
    <submittedName>
        <fullName evidence="3">Pentatricopeptide repeat-containing protein</fullName>
    </submittedName>
</protein>
<sequence length="803" mass="89840">MFSSKLCGHQNRNSCILLDFRTYFVWQPTKIRHEVEISVTRANFMAFQISRANFSKPNRLIKSPGATASPSMASATLFPPPFPPAAARLAACKSSPASEHVFYPCLGHQVLPPPGATFISNVFKAGEFLSDFNALMPPSLPQSCSTMEDLRQIQARLIKSNAIEDEICFFRFLTFCAPALSVDTNYAQKLFIRHTHRKSILWNILIRESSQSSTPATSILSVIRLIVEDSFNLNPHIFPPLLKACAMIPALFEGKQIHCCSIKFGLLVDSYVHNSLIQMYFGCQRPSDAHLLFDKMPERSHVTWNCVIAGHSASGSWDKVISLFWMMVEEALVVPNLVTLFKDIKLARELFDKLPNPDVISWTTLVSGYSGAGLVKKAREVFDKIHGRNIVASNAMIAGYVLNGLFEEALILYKEILVLDLNPDKSTFLSVLSATAKLESLHVCKVFHGYISKVGIIVTLDLLHFILGLYSKCGEMSMAELLFRKMKIKNEISWTLMMTGYAGCGEIDVAMEIFNKMPKKDLASWNALITILAQRNHPIEALNIFEYMLRKKTTPNSITLVSSLSSCASIGALESGKWIHFYIERNKFELNAQLSASLLDMYAKCGCIESSLEVFYRTPRKDLIVWSTIIRGLAMHGQSKLALEFFKQMEVSGLKPDAITFLGVLSACSHSGLLEEGHHYFVKMTKMYGISPTIEHLSCMVDLLGRRGFLKEAKDFINRVVGIPSKGDQAIWGALLGACKLHGDVEFAEYAANRMLEMDRKNSGAYVLLSNAYARESKWDCMKTVRTLMKGRGIKRLQVAAQF</sequence>
<evidence type="ECO:0000256" key="1">
    <source>
        <dbReference type="ARBA" id="ARBA00022737"/>
    </source>
</evidence>
<dbReference type="PANTHER" id="PTHR47926">
    <property type="entry name" value="PENTATRICOPEPTIDE REPEAT-CONTAINING PROTEIN"/>
    <property type="match status" value="1"/>
</dbReference>
<dbReference type="GO" id="GO:0003723">
    <property type="term" value="F:RNA binding"/>
    <property type="evidence" value="ECO:0007669"/>
    <property type="project" value="InterPro"/>
</dbReference>